<dbReference type="AlphaFoldDB" id="A0A0L8HXG3"/>
<sequence>MTTGMDITDLDKTEDIRKTAVIDRKLTRLNVDIAALQNTRLADCGSIRERNHTFFWKDLEKDERRIHGVRSAVQNRLLNMEVGTKTGRAHLISAHAPILTAENEKKDQFYEEHQNVINSVPKADQLFLIIGDFNARVGADNQA</sequence>
<evidence type="ECO:0008006" key="2">
    <source>
        <dbReference type="Google" id="ProtNLM"/>
    </source>
</evidence>
<name>A0A0L8HXG3_OCTBM</name>
<dbReference type="InterPro" id="IPR036691">
    <property type="entry name" value="Endo/exonu/phosph_ase_sf"/>
</dbReference>
<dbReference type="SUPFAM" id="SSF56219">
    <property type="entry name" value="DNase I-like"/>
    <property type="match status" value="1"/>
</dbReference>
<reference evidence="1" key="1">
    <citation type="submission" date="2015-07" db="EMBL/GenBank/DDBJ databases">
        <title>MeaNS - Measles Nucleotide Surveillance Program.</title>
        <authorList>
            <person name="Tran T."/>
            <person name="Druce J."/>
        </authorList>
    </citation>
    <scope>NUCLEOTIDE SEQUENCE</scope>
    <source>
        <strain evidence="1">UCB-OBI-ISO-001</strain>
        <tissue evidence="1">Gonad</tissue>
    </source>
</reference>
<dbReference type="EMBL" id="KQ417067">
    <property type="protein sequence ID" value="KOF93897.1"/>
    <property type="molecule type" value="Genomic_DNA"/>
</dbReference>
<accession>A0A0L8HXG3</accession>
<evidence type="ECO:0000313" key="1">
    <source>
        <dbReference type="EMBL" id="KOF93897.1"/>
    </source>
</evidence>
<gene>
    <name evidence="1" type="ORF">OCBIM_22003243mg</name>
</gene>
<dbReference type="OrthoDB" id="6151446at2759"/>
<dbReference type="Gene3D" id="3.60.10.10">
    <property type="entry name" value="Endonuclease/exonuclease/phosphatase"/>
    <property type="match status" value="1"/>
</dbReference>
<organism evidence="1">
    <name type="scientific">Octopus bimaculoides</name>
    <name type="common">California two-spotted octopus</name>
    <dbReference type="NCBI Taxonomy" id="37653"/>
    <lineage>
        <taxon>Eukaryota</taxon>
        <taxon>Metazoa</taxon>
        <taxon>Spiralia</taxon>
        <taxon>Lophotrochozoa</taxon>
        <taxon>Mollusca</taxon>
        <taxon>Cephalopoda</taxon>
        <taxon>Coleoidea</taxon>
        <taxon>Octopodiformes</taxon>
        <taxon>Octopoda</taxon>
        <taxon>Incirrata</taxon>
        <taxon>Octopodidae</taxon>
        <taxon>Octopus</taxon>
    </lineage>
</organism>
<protein>
    <recommendedName>
        <fullName evidence="2">Endonuclease/exonuclease/phosphatase domain-containing protein</fullName>
    </recommendedName>
</protein>
<proteinExistence type="predicted"/>